<reference evidence="1 2" key="1">
    <citation type="submission" date="2023-04" db="EMBL/GenBank/DDBJ databases">
        <title>Genome Encyclopedia of Bacteria and Archaea VI: Functional Genomics of Type Strains.</title>
        <authorList>
            <person name="Whitman W."/>
        </authorList>
    </citation>
    <scope>NUCLEOTIDE SEQUENCE [LARGE SCALE GENOMIC DNA]</scope>
    <source>
        <strain evidence="1 2">SG_E_30_P1</strain>
    </source>
</reference>
<proteinExistence type="predicted"/>
<gene>
    <name evidence="1" type="ORF">M2152_002306</name>
</gene>
<evidence type="ECO:0000313" key="1">
    <source>
        <dbReference type="EMBL" id="MDH6182124.1"/>
    </source>
</evidence>
<name>A0ABT6KSG2_9MICO</name>
<evidence type="ECO:0000313" key="2">
    <source>
        <dbReference type="Proteomes" id="UP001160142"/>
    </source>
</evidence>
<keyword evidence="2" id="KW-1185">Reference proteome</keyword>
<organism evidence="1 2">
    <name type="scientific">Antiquaquibacter oligotrophicus</name>
    <dbReference type="NCBI Taxonomy" id="2880260"/>
    <lineage>
        <taxon>Bacteria</taxon>
        <taxon>Bacillati</taxon>
        <taxon>Actinomycetota</taxon>
        <taxon>Actinomycetes</taxon>
        <taxon>Micrococcales</taxon>
        <taxon>Microbacteriaceae</taxon>
        <taxon>Antiquaquibacter</taxon>
    </lineage>
</organism>
<comment type="caution">
    <text evidence="1">The sequence shown here is derived from an EMBL/GenBank/DDBJ whole genome shotgun (WGS) entry which is preliminary data.</text>
</comment>
<protein>
    <submittedName>
        <fullName evidence="1">Uncharacterized protein</fullName>
    </submittedName>
</protein>
<sequence>MPRLTAVRVTYDARVAEVHFSTTRALMTAADTAVLIVSDPSGSEFGIRLERGAVADAHLWDARRLLRQGLPVSAVTIAEGVVSCPIPVEVLPHLGWPVRLSAALIVNGALVQSGFAVEVAPARESRAELDHATGGNGHG</sequence>
<accession>A0ABT6KSG2</accession>
<dbReference type="EMBL" id="JARXVQ010000001">
    <property type="protein sequence ID" value="MDH6182124.1"/>
    <property type="molecule type" value="Genomic_DNA"/>
</dbReference>
<dbReference type="Proteomes" id="UP001160142">
    <property type="component" value="Unassembled WGS sequence"/>
</dbReference>
<dbReference type="RefSeq" id="WP_322134412.1">
    <property type="nucleotide sequence ID" value="NZ_CP085036.1"/>
</dbReference>